<keyword evidence="1" id="KW-1133">Transmembrane helix</keyword>
<organism evidence="2 3">
    <name type="scientific">Luteolibacter rhizosphaerae</name>
    <dbReference type="NCBI Taxonomy" id="2989719"/>
    <lineage>
        <taxon>Bacteria</taxon>
        <taxon>Pseudomonadati</taxon>
        <taxon>Verrucomicrobiota</taxon>
        <taxon>Verrucomicrobiia</taxon>
        <taxon>Verrucomicrobiales</taxon>
        <taxon>Verrucomicrobiaceae</taxon>
        <taxon>Luteolibacter</taxon>
    </lineage>
</organism>
<dbReference type="RefSeq" id="WP_264513854.1">
    <property type="nucleotide sequence ID" value="NZ_JAPDDR010000005.1"/>
</dbReference>
<feature type="transmembrane region" description="Helical" evidence="1">
    <location>
        <begin position="547"/>
        <end position="564"/>
    </location>
</feature>
<gene>
    <name evidence="2" type="ORF">OJ996_12130</name>
</gene>
<feature type="transmembrane region" description="Helical" evidence="1">
    <location>
        <begin position="316"/>
        <end position="339"/>
    </location>
</feature>
<feature type="transmembrane region" description="Helical" evidence="1">
    <location>
        <begin position="186"/>
        <end position="206"/>
    </location>
</feature>
<feature type="transmembrane region" description="Helical" evidence="1">
    <location>
        <begin position="483"/>
        <end position="501"/>
    </location>
</feature>
<keyword evidence="1" id="KW-0812">Transmembrane</keyword>
<protein>
    <submittedName>
        <fullName evidence="2">ABC transporter permease</fullName>
    </submittedName>
</protein>
<keyword evidence="3" id="KW-1185">Reference proteome</keyword>
<name>A0ABT3G3B1_9BACT</name>
<proteinExistence type="predicted"/>
<evidence type="ECO:0000313" key="3">
    <source>
        <dbReference type="Proteomes" id="UP001165653"/>
    </source>
</evidence>
<feature type="transmembrane region" description="Helical" evidence="1">
    <location>
        <begin position="412"/>
        <end position="439"/>
    </location>
</feature>
<feature type="transmembrane region" description="Helical" evidence="1">
    <location>
        <begin position="451"/>
        <end position="471"/>
    </location>
</feature>
<accession>A0ABT3G3B1</accession>
<dbReference type="Proteomes" id="UP001165653">
    <property type="component" value="Unassembled WGS sequence"/>
</dbReference>
<feature type="transmembrane region" description="Helical" evidence="1">
    <location>
        <begin position="368"/>
        <end position="391"/>
    </location>
</feature>
<reference evidence="2" key="1">
    <citation type="submission" date="2022-10" db="EMBL/GenBank/DDBJ databases">
        <title>Luteolibacter sp. GHJ8, whole genome shotgun sequencing project.</title>
        <authorList>
            <person name="Zhao G."/>
            <person name="Shen L."/>
        </authorList>
    </citation>
    <scope>NUCLEOTIDE SEQUENCE</scope>
    <source>
        <strain evidence="2">GHJ8</strain>
    </source>
</reference>
<feature type="transmembrane region" description="Helical" evidence="1">
    <location>
        <begin position="105"/>
        <end position="126"/>
    </location>
</feature>
<dbReference type="EMBL" id="JAPDDR010000005">
    <property type="protein sequence ID" value="MCW1914329.1"/>
    <property type="molecule type" value="Genomic_DNA"/>
</dbReference>
<feature type="transmembrane region" description="Helical" evidence="1">
    <location>
        <begin position="285"/>
        <end position="304"/>
    </location>
</feature>
<sequence length="590" mass="65293">MNSETSTLAIPTRHSAWNLWRNPIFRRYCQSRLRPRALAIWLLLTVLVSGFISVMSYVIAIQQHERIEERTLFEASKDGTAVIDKSAEKIQATENIARGFVQGLFVFQGVILFMIGTAMVSGGMTAERDEGVIDYQRLVPMRPIAKVIGYLFGLPVREYVMFFLTLPFAGWLIWRGGIPVSTWLPVYTVLLSSALLYHFTGLLIGTVAKNRRWAFLASIGTVFALYTVIPQLSKFGLVFFKYLTVQPVVLEVYPSLLPKDLGAALETARRLAPTAKFFNLEFPELVFTLFSQLGLVITFAIMLCRKWRRAESHLLGKVWATGFFAWIQILLLGNALPLIDPGTLFPSREMRKWSIEFLAGWKPDPMEAVALSGLYGLTTLAMLIVLGGIITPDTESQIRGWRRARKQGSTSLPLLSDAATSFWWVVVMALAGALGWFLFTRGLVESRWFGAVLPFQVFGYFVAVLLVLGVSNQVLLEAKGLRAVALAGILVGVVPLMLGAICVPLEKPVLSAWFFGISPAAMPFFASASEIPIAELPLEIARAVPRAFHFWLAIGGMATLWLVAQLRTTRKAMADDVLSAPAESAPPLGS</sequence>
<evidence type="ECO:0000313" key="2">
    <source>
        <dbReference type="EMBL" id="MCW1914329.1"/>
    </source>
</evidence>
<evidence type="ECO:0000256" key="1">
    <source>
        <dbReference type="SAM" id="Phobius"/>
    </source>
</evidence>
<feature type="transmembrane region" description="Helical" evidence="1">
    <location>
        <begin position="37"/>
        <end position="60"/>
    </location>
</feature>
<comment type="caution">
    <text evidence="2">The sequence shown here is derived from an EMBL/GenBank/DDBJ whole genome shotgun (WGS) entry which is preliminary data.</text>
</comment>
<keyword evidence="1" id="KW-0472">Membrane</keyword>
<feature type="transmembrane region" description="Helical" evidence="1">
    <location>
        <begin position="147"/>
        <end position="174"/>
    </location>
</feature>
<feature type="transmembrane region" description="Helical" evidence="1">
    <location>
        <begin position="213"/>
        <end position="233"/>
    </location>
</feature>